<protein>
    <submittedName>
        <fullName evidence="2">Alpha/beta hydrolase</fullName>
    </submittedName>
</protein>
<dbReference type="RefSeq" id="WP_330130000.1">
    <property type="nucleotide sequence ID" value="NZ_JAUHLI010000018.1"/>
</dbReference>
<dbReference type="Proteomes" id="UP001336314">
    <property type="component" value="Unassembled WGS sequence"/>
</dbReference>
<dbReference type="Pfam" id="PF00561">
    <property type="entry name" value="Abhydrolase_1"/>
    <property type="match status" value="1"/>
</dbReference>
<dbReference type="InterPro" id="IPR000639">
    <property type="entry name" value="Epox_hydrolase-like"/>
</dbReference>
<dbReference type="Gene3D" id="3.40.50.1820">
    <property type="entry name" value="alpha/beta hydrolase"/>
    <property type="match status" value="1"/>
</dbReference>
<dbReference type="PANTHER" id="PTHR43798">
    <property type="entry name" value="MONOACYLGLYCEROL LIPASE"/>
    <property type="match status" value="1"/>
</dbReference>
<proteinExistence type="predicted"/>
<dbReference type="GO" id="GO:0016787">
    <property type="term" value="F:hydrolase activity"/>
    <property type="evidence" value="ECO:0007669"/>
    <property type="project" value="UniProtKB-KW"/>
</dbReference>
<dbReference type="InterPro" id="IPR029058">
    <property type="entry name" value="AB_hydrolase_fold"/>
</dbReference>
<evidence type="ECO:0000313" key="2">
    <source>
        <dbReference type="EMBL" id="MEE2002952.1"/>
    </source>
</evidence>
<feature type="domain" description="AB hydrolase-1" evidence="1">
    <location>
        <begin position="42"/>
        <end position="239"/>
    </location>
</feature>
<name>A0ABU7J905_9GAMM</name>
<evidence type="ECO:0000313" key="3">
    <source>
        <dbReference type="Proteomes" id="UP001336314"/>
    </source>
</evidence>
<reference evidence="2 3" key="1">
    <citation type="submission" date="2023-07" db="EMBL/GenBank/DDBJ databases">
        <title>Alkalimonas sp., MEB108 novel, alkaliphilic bacterium isolated from Lonar Lake, India.</title>
        <authorList>
            <person name="Joshi A."/>
            <person name="Thite S."/>
        </authorList>
    </citation>
    <scope>NUCLEOTIDE SEQUENCE [LARGE SCALE GENOMIC DNA]</scope>
    <source>
        <strain evidence="2 3">MEB108</strain>
    </source>
</reference>
<dbReference type="PRINTS" id="PR00111">
    <property type="entry name" value="ABHYDROLASE"/>
</dbReference>
<dbReference type="PRINTS" id="PR00412">
    <property type="entry name" value="EPOXHYDRLASE"/>
</dbReference>
<dbReference type="InterPro" id="IPR000073">
    <property type="entry name" value="AB_hydrolase_1"/>
</dbReference>
<gene>
    <name evidence="2" type="ORF">QWY20_15955</name>
</gene>
<dbReference type="InterPro" id="IPR050266">
    <property type="entry name" value="AB_hydrolase_sf"/>
</dbReference>
<organism evidence="2 3">
    <name type="scientific">Alkalimonas cellulosilytica</name>
    <dbReference type="NCBI Taxonomy" id="3058395"/>
    <lineage>
        <taxon>Bacteria</taxon>
        <taxon>Pseudomonadati</taxon>
        <taxon>Pseudomonadota</taxon>
        <taxon>Gammaproteobacteria</taxon>
        <taxon>Alkalimonas</taxon>
    </lineage>
</organism>
<keyword evidence="3" id="KW-1185">Reference proteome</keyword>
<dbReference type="EMBL" id="JAUHLI010000018">
    <property type="protein sequence ID" value="MEE2002952.1"/>
    <property type="molecule type" value="Genomic_DNA"/>
</dbReference>
<dbReference type="SUPFAM" id="SSF53474">
    <property type="entry name" value="alpha/beta-Hydrolases"/>
    <property type="match status" value="1"/>
</dbReference>
<sequence length="287" mass="30594">MTAASFPVERRYLALRAPKDLGLSLPAGAQLHLRSAGDPERPLLLLLHQAPSHSAMFEPLMQLLASHYCCVAPDLPGCGQSDALISSEQHTASISALAACLTCSLASLQLDASPVAAIVGHHTGAAVAAEMAAFWLPGLQAAVLSGPPLLDETLRQRLQNMPYPLPSSDDGSHLLPLWQYLRAKDPALPLAITERELCSALQLGKGYQQLYQAVAAHDFAGCLRQIACPTLLMAGQQDALYAAMPASLKLLKQGQLQDLGMAGTYVFERQPELLANVITDFLTSRGV</sequence>
<comment type="caution">
    <text evidence="2">The sequence shown here is derived from an EMBL/GenBank/DDBJ whole genome shotgun (WGS) entry which is preliminary data.</text>
</comment>
<accession>A0ABU7J905</accession>
<dbReference type="PANTHER" id="PTHR43798:SF33">
    <property type="entry name" value="HYDROLASE, PUTATIVE (AFU_ORTHOLOGUE AFUA_2G14860)-RELATED"/>
    <property type="match status" value="1"/>
</dbReference>
<keyword evidence="2" id="KW-0378">Hydrolase</keyword>
<evidence type="ECO:0000259" key="1">
    <source>
        <dbReference type="Pfam" id="PF00561"/>
    </source>
</evidence>